<evidence type="ECO:0000256" key="1">
    <source>
        <dbReference type="ARBA" id="ARBA00001946"/>
    </source>
</evidence>
<dbReference type="Gene3D" id="1.10.3090.10">
    <property type="entry name" value="cca-adding enzyme, domain 2"/>
    <property type="match status" value="1"/>
</dbReference>
<keyword evidence="2 11" id="KW-0808">Transferase</keyword>
<dbReference type="NCBIfam" id="TIGR00277">
    <property type="entry name" value="HDIG"/>
    <property type="match status" value="1"/>
</dbReference>
<dbReference type="RefSeq" id="WP_184176541.1">
    <property type="nucleotide sequence ID" value="NZ_JACHGF010000007.1"/>
</dbReference>
<comment type="cofactor">
    <cofactor evidence="1">
        <name>Mg(2+)</name>
        <dbReference type="ChEBI" id="CHEBI:18420"/>
    </cofactor>
</comment>
<dbReference type="GO" id="GO:0016779">
    <property type="term" value="F:nucleotidyltransferase activity"/>
    <property type="evidence" value="ECO:0007669"/>
    <property type="project" value="UniProtKB-KW"/>
</dbReference>
<evidence type="ECO:0000256" key="6">
    <source>
        <dbReference type="ARBA" id="ARBA00022741"/>
    </source>
</evidence>
<dbReference type="FunFam" id="3.30.460.10:FF:000033">
    <property type="entry name" value="Poly A polymerase head domain protein"/>
    <property type="match status" value="1"/>
</dbReference>
<dbReference type="PANTHER" id="PTHR47545">
    <property type="entry name" value="MULTIFUNCTIONAL CCA PROTEIN"/>
    <property type="match status" value="1"/>
</dbReference>
<evidence type="ECO:0000256" key="9">
    <source>
        <dbReference type="ARBA" id="ARBA00022842"/>
    </source>
</evidence>
<feature type="domain" description="HD" evidence="12">
    <location>
        <begin position="258"/>
        <end position="369"/>
    </location>
</feature>
<dbReference type="EMBL" id="JACHGF010000007">
    <property type="protein sequence ID" value="MBB5285921.1"/>
    <property type="molecule type" value="Genomic_DNA"/>
</dbReference>
<keyword evidence="8" id="KW-0067">ATP-binding</keyword>
<dbReference type="GO" id="GO:0042245">
    <property type="term" value="P:RNA repair"/>
    <property type="evidence" value="ECO:0007669"/>
    <property type="project" value="UniProtKB-KW"/>
</dbReference>
<dbReference type="SMART" id="SM00471">
    <property type="entry name" value="HDc"/>
    <property type="match status" value="1"/>
</dbReference>
<accession>A0A840TQ35</accession>
<dbReference type="AlphaFoldDB" id="A0A840TQ35"/>
<dbReference type="Pfam" id="PF01966">
    <property type="entry name" value="HD"/>
    <property type="match status" value="1"/>
</dbReference>
<dbReference type="GO" id="GO:0046872">
    <property type="term" value="F:metal ion binding"/>
    <property type="evidence" value="ECO:0007669"/>
    <property type="project" value="UniProtKB-KW"/>
</dbReference>
<organism evidence="13 14">
    <name type="scientific">Rhabdobacter roseus</name>
    <dbReference type="NCBI Taxonomy" id="1655419"/>
    <lineage>
        <taxon>Bacteria</taxon>
        <taxon>Pseudomonadati</taxon>
        <taxon>Bacteroidota</taxon>
        <taxon>Cytophagia</taxon>
        <taxon>Cytophagales</taxon>
        <taxon>Cytophagaceae</taxon>
        <taxon>Rhabdobacter</taxon>
    </lineage>
</organism>
<name>A0A840TQ35_9BACT</name>
<keyword evidence="7" id="KW-0692">RNA repair</keyword>
<dbReference type="CDD" id="cd00077">
    <property type="entry name" value="HDc"/>
    <property type="match status" value="1"/>
</dbReference>
<dbReference type="SUPFAM" id="SSF81891">
    <property type="entry name" value="Poly A polymerase C-terminal region-like"/>
    <property type="match status" value="1"/>
</dbReference>
<comment type="similarity">
    <text evidence="11">Belongs to the tRNA nucleotidyltransferase/poly(A) polymerase family.</text>
</comment>
<dbReference type="GO" id="GO:0008033">
    <property type="term" value="P:tRNA processing"/>
    <property type="evidence" value="ECO:0007669"/>
    <property type="project" value="UniProtKB-KW"/>
</dbReference>
<sequence>MNLADQLQPFPVFGLVAKAADELGVAAYVIGGFVRDLLLKRPSKDIDIVCVGSGIELAERVALALGPDVHVAVYKNFGTAQVRYQDLDVEFVGARRESYRSDSRKPSVEDGTLQDDQNRRDFTINALGVSLNRADYGELIDPFGGLRDLRLKSLRTPLEPSLTFSDDPLRMMRAIRFASQLNFDIEPGTFEGVVQMKDRIEIVSQERISDELNKIILSPKPSYGFKLLYHAGLLPLIFPEMIALQGVENIEGKGHKDNFYHTLQVLDNVAEHSDDLWLRWAAILHDIAKPATKRFDKKVGWTFHNHEEVGARMVPQLFRRMKLPLNEKMRFVKKLVRLHLRPIVLSKEEITDSAMRRLLVEAGEDLEALMTLCRADITSKNPDKVRRYLRNFDLVEQRLQDLEARDKLRSFQPVITGELIMEVFALKPSREVGLIKEAIREAILEGTIPNELEKAYAFMVEEGKKLGLEVVRARKEA</sequence>
<protein>
    <submittedName>
        <fullName evidence="13">Putative nucleotidyltransferase with HDIG domain</fullName>
    </submittedName>
</protein>
<evidence type="ECO:0000256" key="11">
    <source>
        <dbReference type="RuleBase" id="RU003953"/>
    </source>
</evidence>
<comment type="caution">
    <text evidence="13">The sequence shown here is derived from an EMBL/GenBank/DDBJ whole genome shotgun (WGS) entry which is preliminary data.</text>
</comment>
<dbReference type="InterPro" id="IPR006674">
    <property type="entry name" value="HD_domain"/>
</dbReference>
<dbReference type="InterPro" id="IPR003607">
    <property type="entry name" value="HD/PDEase_dom"/>
</dbReference>
<keyword evidence="4" id="KW-0548">Nucleotidyltransferase</keyword>
<evidence type="ECO:0000256" key="3">
    <source>
        <dbReference type="ARBA" id="ARBA00022694"/>
    </source>
</evidence>
<dbReference type="PANTHER" id="PTHR47545:SF1">
    <property type="entry name" value="MULTIFUNCTIONAL CCA PROTEIN"/>
    <property type="match status" value="1"/>
</dbReference>
<dbReference type="InterPro" id="IPR006675">
    <property type="entry name" value="HDIG_dom"/>
</dbReference>
<gene>
    <name evidence="13" type="ORF">HNQ92_004081</name>
</gene>
<dbReference type="Pfam" id="PF12627">
    <property type="entry name" value="PolyA_pol_RNAbd"/>
    <property type="match status" value="1"/>
</dbReference>
<proteinExistence type="inferred from homology"/>
<dbReference type="GO" id="GO:0005524">
    <property type="term" value="F:ATP binding"/>
    <property type="evidence" value="ECO:0007669"/>
    <property type="project" value="UniProtKB-KW"/>
</dbReference>
<dbReference type="PROSITE" id="PS51831">
    <property type="entry name" value="HD"/>
    <property type="match status" value="1"/>
</dbReference>
<keyword evidence="9" id="KW-0460">Magnesium</keyword>
<evidence type="ECO:0000256" key="2">
    <source>
        <dbReference type="ARBA" id="ARBA00022679"/>
    </source>
</evidence>
<evidence type="ECO:0000259" key="12">
    <source>
        <dbReference type="PROSITE" id="PS51831"/>
    </source>
</evidence>
<evidence type="ECO:0000256" key="5">
    <source>
        <dbReference type="ARBA" id="ARBA00022723"/>
    </source>
</evidence>
<dbReference type="GO" id="GO:0003723">
    <property type="term" value="F:RNA binding"/>
    <property type="evidence" value="ECO:0007669"/>
    <property type="project" value="UniProtKB-KW"/>
</dbReference>
<keyword evidence="3" id="KW-0819">tRNA processing</keyword>
<dbReference type="Pfam" id="PF01743">
    <property type="entry name" value="PolyA_pol"/>
    <property type="match status" value="1"/>
</dbReference>
<evidence type="ECO:0000256" key="10">
    <source>
        <dbReference type="ARBA" id="ARBA00022884"/>
    </source>
</evidence>
<keyword evidence="10 11" id="KW-0694">RNA-binding</keyword>
<evidence type="ECO:0000256" key="7">
    <source>
        <dbReference type="ARBA" id="ARBA00022800"/>
    </source>
</evidence>
<keyword evidence="14" id="KW-1185">Reference proteome</keyword>
<evidence type="ECO:0000256" key="4">
    <source>
        <dbReference type="ARBA" id="ARBA00022695"/>
    </source>
</evidence>
<evidence type="ECO:0000256" key="8">
    <source>
        <dbReference type="ARBA" id="ARBA00022840"/>
    </source>
</evidence>
<dbReference type="SUPFAM" id="SSF81301">
    <property type="entry name" value="Nucleotidyltransferase"/>
    <property type="match status" value="1"/>
</dbReference>
<evidence type="ECO:0000313" key="14">
    <source>
        <dbReference type="Proteomes" id="UP000557307"/>
    </source>
</evidence>
<evidence type="ECO:0000313" key="13">
    <source>
        <dbReference type="EMBL" id="MBB5285921.1"/>
    </source>
</evidence>
<reference evidence="13 14" key="1">
    <citation type="submission" date="2020-08" db="EMBL/GenBank/DDBJ databases">
        <title>Genomic Encyclopedia of Type Strains, Phase IV (KMG-IV): sequencing the most valuable type-strain genomes for metagenomic binning, comparative biology and taxonomic classification.</title>
        <authorList>
            <person name="Goeker M."/>
        </authorList>
    </citation>
    <scope>NUCLEOTIDE SEQUENCE [LARGE SCALE GENOMIC DNA]</scope>
    <source>
        <strain evidence="13 14">DSM 105074</strain>
    </source>
</reference>
<dbReference type="CDD" id="cd05398">
    <property type="entry name" value="NT_ClassII-CCAase"/>
    <property type="match status" value="1"/>
</dbReference>
<keyword evidence="6" id="KW-0547">Nucleotide-binding</keyword>
<dbReference type="Gene3D" id="3.30.460.10">
    <property type="entry name" value="Beta Polymerase, domain 2"/>
    <property type="match status" value="1"/>
</dbReference>
<dbReference type="InterPro" id="IPR050124">
    <property type="entry name" value="tRNA_CCA-adding_enzyme"/>
</dbReference>
<keyword evidence="5" id="KW-0479">Metal-binding</keyword>
<dbReference type="InterPro" id="IPR032828">
    <property type="entry name" value="PolyA_RNA-bd"/>
</dbReference>
<dbReference type="Proteomes" id="UP000557307">
    <property type="component" value="Unassembled WGS sequence"/>
</dbReference>
<dbReference type="InterPro" id="IPR002646">
    <property type="entry name" value="PolA_pol_head_dom"/>
</dbReference>
<dbReference type="InterPro" id="IPR043519">
    <property type="entry name" value="NT_sf"/>
</dbReference>